<name>A0A8D8U812_9HEMI</name>
<proteinExistence type="predicted"/>
<dbReference type="EMBL" id="HBUF01340400">
    <property type="protein sequence ID" value="CAG6702280.1"/>
    <property type="molecule type" value="Transcribed_RNA"/>
</dbReference>
<reference evidence="1" key="1">
    <citation type="submission" date="2021-05" db="EMBL/GenBank/DDBJ databases">
        <authorList>
            <person name="Alioto T."/>
            <person name="Alioto T."/>
            <person name="Gomez Garrido J."/>
        </authorList>
    </citation>
    <scope>NUCLEOTIDE SEQUENCE</scope>
</reference>
<evidence type="ECO:0000313" key="1">
    <source>
        <dbReference type="EMBL" id="CAG6702280.1"/>
    </source>
</evidence>
<accession>A0A8D8U812</accession>
<protein>
    <submittedName>
        <fullName evidence="1">Uncharacterized protein</fullName>
    </submittedName>
</protein>
<organism evidence="1">
    <name type="scientific">Cacopsylla melanoneura</name>
    <dbReference type="NCBI Taxonomy" id="428564"/>
    <lineage>
        <taxon>Eukaryota</taxon>
        <taxon>Metazoa</taxon>
        <taxon>Ecdysozoa</taxon>
        <taxon>Arthropoda</taxon>
        <taxon>Hexapoda</taxon>
        <taxon>Insecta</taxon>
        <taxon>Pterygota</taxon>
        <taxon>Neoptera</taxon>
        <taxon>Paraneoptera</taxon>
        <taxon>Hemiptera</taxon>
        <taxon>Sternorrhyncha</taxon>
        <taxon>Psylloidea</taxon>
        <taxon>Psyllidae</taxon>
        <taxon>Psyllinae</taxon>
        <taxon>Cacopsylla</taxon>
    </lineage>
</organism>
<dbReference type="AlphaFoldDB" id="A0A8D8U812"/>
<sequence>MFSVLVGVSSCSSSIMSSRSRVLLSLLLFSIDLQSRTLSSSFPSVSTLFSRVSKLVASGSFPALSCISVITLSTSTKQTFSITTAFSFLFSKLNRRDCLLSTLGTLASLSSKFSASLLSLVFS</sequence>